<dbReference type="Pfam" id="PF00107">
    <property type="entry name" value="ADH_zinc_N"/>
    <property type="match status" value="1"/>
</dbReference>
<dbReference type="InterPro" id="IPR036291">
    <property type="entry name" value="NAD(P)-bd_dom_sf"/>
</dbReference>
<feature type="transmembrane region" description="Helical" evidence="5">
    <location>
        <begin position="34"/>
        <end position="53"/>
    </location>
</feature>
<dbReference type="SUPFAM" id="SSF51735">
    <property type="entry name" value="NAD(P)-binding Rossmann-fold domains"/>
    <property type="match status" value="1"/>
</dbReference>
<dbReference type="GO" id="GO:0016616">
    <property type="term" value="F:oxidoreductase activity, acting on the CH-OH group of donors, NAD or NADP as acceptor"/>
    <property type="evidence" value="ECO:0007669"/>
    <property type="project" value="InterPro"/>
</dbReference>
<dbReference type="InterPro" id="IPR047109">
    <property type="entry name" value="CAD-like"/>
</dbReference>
<keyword evidence="5" id="KW-0472">Membrane</keyword>
<evidence type="ECO:0000256" key="4">
    <source>
        <dbReference type="ARBA" id="ARBA00023002"/>
    </source>
</evidence>
<dbReference type="GO" id="GO:0046872">
    <property type="term" value="F:metal ion binding"/>
    <property type="evidence" value="ECO:0007669"/>
    <property type="project" value="UniProtKB-KW"/>
</dbReference>
<evidence type="ECO:0000256" key="1">
    <source>
        <dbReference type="ARBA" id="ARBA00008072"/>
    </source>
</evidence>
<evidence type="ECO:0000313" key="8">
    <source>
        <dbReference type="Proteomes" id="UP000237347"/>
    </source>
</evidence>
<dbReference type="Gramene" id="rna-CFP56_22741">
    <property type="protein sequence ID" value="cds-POE95602.1"/>
    <property type="gene ID" value="gene-CFP56_22741"/>
</dbReference>
<keyword evidence="8" id="KW-1185">Reference proteome</keyword>
<evidence type="ECO:0000313" key="7">
    <source>
        <dbReference type="EMBL" id="KAK7848499.1"/>
    </source>
</evidence>
<dbReference type="Gene3D" id="3.40.50.720">
    <property type="entry name" value="NAD(P)-binding Rossmann-like Domain"/>
    <property type="match status" value="1"/>
</dbReference>
<comment type="caution">
    <text evidence="7">The sequence shown here is derived from an EMBL/GenBank/DDBJ whole genome shotgun (WGS) entry which is preliminary data.</text>
</comment>
<name>A0AAW0LAH0_QUESU</name>
<accession>A0AAW0LAH0</accession>
<keyword evidence="5" id="KW-0812">Transmembrane</keyword>
<comment type="similarity">
    <text evidence="1">Belongs to the zinc-containing alcohol dehydrogenase family.</text>
</comment>
<protein>
    <submittedName>
        <fullName evidence="7">Cinnamyl alcohol dehydrogenase 1</fullName>
    </submittedName>
</protein>
<reference evidence="7 8" key="1">
    <citation type="journal article" date="2018" name="Sci. Data">
        <title>The draft genome sequence of cork oak.</title>
        <authorList>
            <person name="Ramos A.M."/>
            <person name="Usie A."/>
            <person name="Barbosa P."/>
            <person name="Barros P.M."/>
            <person name="Capote T."/>
            <person name="Chaves I."/>
            <person name="Simoes F."/>
            <person name="Abreu I."/>
            <person name="Carrasquinho I."/>
            <person name="Faro C."/>
            <person name="Guimaraes J.B."/>
            <person name="Mendonca D."/>
            <person name="Nobrega F."/>
            <person name="Rodrigues L."/>
            <person name="Saibo N.J.M."/>
            <person name="Varela M.C."/>
            <person name="Egas C."/>
            <person name="Matos J."/>
            <person name="Miguel C.M."/>
            <person name="Oliveira M.M."/>
            <person name="Ricardo C.P."/>
            <person name="Goncalves S."/>
        </authorList>
    </citation>
    <scope>NUCLEOTIDE SEQUENCE [LARGE SCALE GENOMIC DNA]</scope>
    <source>
        <strain evidence="8">cv. HL8</strain>
    </source>
</reference>
<dbReference type="GO" id="GO:0009809">
    <property type="term" value="P:lignin biosynthetic process"/>
    <property type="evidence" value="ECO:0007669"/>
    <property type="project" value="UniProtKB-ARBA"/>
</dbReference>
<evidence type="ECO:0000256" key="2">
    <source>
        <dbReference type="ARBA" id="ARBA00022723"/>
    </source>
</evidence>
<dbReference type="PANTHER" id="PTHR42683">
    <property type="entry name" value="ALDEHYDE REDUCTASE"/>
    <property type="match status" value="1"/>
</dbReference>
<evidence type="ECO:0000259" key="6">
    <source>
        <dbReference type="Pfam" id="PF00107"/>
    </source>
</evidence>
<dbReference type="InterPro" id="IPR013149">
    <property type="entry name" value="ADH-like_C"/>
</dbReference>
<dbReference type="Proteomes" id="UP000237347">
    <property type="component" value="Unassembled WGS sequence"/>
</dbReference>
<evidence type="ECO:0000256" key="3">
    <source>
        <dbReference type="ARBA" id="ARBA00022833"/>
    </source>
</evidence>
<proteinExistence type="inferred from homology"/>
<dbReference type="FunFam" id="3.90.180.10:FF:000100">
    <property type="entry name" value="Putative cinnamyl alcohol dehydrogenase 6"/>
    <property type="match status" value="1"/>
</dbReference>
<keyword evidence="5" id="KW-1133">Transmembrane helix</keyword>
<feature type="domain" description="Alcohol dehydrogenase-like C-terminal" evidence="6">
    <location>
        <begin position="3"/>
        <end position="77"/>
    </location>
</feature>
<dbReference type="Gene3D" id="3.90.180.10">
    <property type="entry name" value="Medium-chain alcohol dehydrogenases, catalytic domain"/>
    <property type="match status" value="1"/>
</dbReference>
<organism evidence="7 8">
    <name type="scientific">Quercus suber</name>
    <name type="common">Cork oak</name>
    <dbReference type="NCBI Taxonomy" id="58331"/>
    <lineage>
        <taxon>Eukaryota</taxon>
        <taxon>Viridiplantae</taxon>
        <taxon>Streptophyta</taxon>
        <taxon>Embryophyta</taxon>
        <taxon>Tracheophyta</taxon>
        <taxon>Spermatophyta</taxon>
        <taxon>Magnoliopsida</taxon>
        <taxon>eudicotyledons</taxon>
        <taxon>Gunneridae</taxon>
        <taxon>Pentapetalae</taxon>
        <taxon>rosids</taxon>
        <taxon>fabids</taxon>
        <taxon>Fagales</taxon>
        <taxon>Fagaceae</taxon>
        <taxon>Quercus</taxon>
    </lineage>
</organism>
<keyword evidence="3" id="KW-0862">Zinc</keyword>
<dbReference type="AlphaFoldDB" id="A0AAW0LAH0"/>
<keyword evidence="4" id="KW-0560">Oxidoreductase</keyword>
<dbReference type="EMBL" id="PKMF04000126">
    <property type="protein sequence ID" value="KAK7848499.1"/>
    <property type="molecule type" value="Genomic_DNA"/>
</dbReference>
<evidence type="ECO:0000256" key="5">
    <source>
        <dbReference type="SAM" id="Phobius"/>
    </source>
</evidence>
<keyword evidence="2" id="KW-0479">Metal-binding</keyword>
<sequence>MQEMANTLDYIIDTMLVFHPLEPYLSLLKLDGKLILMGIISTTLQFLTPAVLLGRKTITGSYVGSVKEIEEMLEFCKEKDLSSTIEVVKMDYLNKAIERVEKNDVKYRFVVNVSRSKLDQQIHL</sequence>
<gene>
    <name evidence="7" type="primary">CAD1_14</name>
    <name evidence="7" type="ORF">CFP56_004900</name>
</gene>